<evidence type="ECO:0000313" key="1">
    <source>
        <dbReference type="EMBL" id="KAF9651156.1"/>
    </source>
</evidence>
<name>A0ACB6ZNB3_THEGA</name>
<reference evidence="1" key="1">
    <citation type="submission" date="2019-10" db="EMBL/GenBank/DDBJ databases">
        <authorList>
            <consortium name="DOE Joint Genome Institute"/>
            <person name="Kuo A."/>
            <person name="Miyauchi S."/>
            <person name="Kiss E."/>
            <person name="Drula E."/>
            <person name="Kohler A."/>
            <person name="Sanchez-Garcia M."/>
            <person name="Andreopoulos B."/>
            <person name="Barry K.W."/>
            <person name="Bonito G."/>
            <person name="Buee M."/>
            <person name="Carver A."/>
            <person name="Chen C."/>
            <person name="Cichocki N."/>
            <person name="Clum A."/>
            <person name="Culley D."/>
            <person name="Crous P.W."/>
            <person name="Fauchery L."/>
            <person name="Girlanda M."/>
            <person name="Hayes R."/>
            <person name="Keri Z."/>
            <person name="Labutti K."/>
            <person name="Lipzen A."/>
            <person name="Lombard V."/>
            <person name="Magnuson J."/>
            <person name="Maillard F."/>
            <person name="Morin E."/>
            <person name="Murat C."/>
            <person name="Nolan M."/>
            <person name="Ohm R."/>
            <person name="Pangilinan J."/>
            <person name="Pereira M."/>
            <person name="Perotto S."/>
            <person name="Peter M."/>
            <person name="Riley R."/>
            <person name="Sitrit Y."/>
            <person name="Stielow B."/>
            <person name="Szollosi G."/>
            <person name="Zifcakova L."/>
            <person name="Stursova M."/>
            <person name="Spatafora J.W."/>
            <person name="Tedersoo L."/>
            <person name="Vaario L.-M."/>
            <person name="Yamada A."/>
            <person name="Yan M."/>
            <person name="Wang P."/>
            <person name="Xu J."/>
            <person name="Bruns T."/>
            <person name="Baldrian P."/>
            <person name="Vilgalys R."/>
            <person name="Henrissat B."/>
            <person name="Grigoriev I.V."/>
            <person name="Hibbett D."/>
            <person name="Nagy L.G."/>
            <person name="Martin F.M."/>
        </authorList>
    </citation>
    <scope>NUCLEOTIDE SEQUENCE</scope>
    <source>
        <strain evidence="1">P2</strain>
    </source>
</reference>
<comment type="caution">
    <text evidence="1">The sequence shown here is derived from an EMBL/GenBank/DDBJ whole genome shotgun (WGS) entry which is preliminary data.</text>
</comment>
<evidence type="ECO:0000313" key="2">
    <source>
        <dbReference type="Proteomes" id="UP000886501"/>
    </source>
</evidence>
<dbReference type="Proteomes" id="UP000886501">
    <property type="component" value="Unassembled WGS sequence"/>
</dbReference>
<proteinExistence type="predicted"/>
<gene>
    <name evidence="1" type="ORF">BDM02DRAFT_3111209</name>
</gene>
<protein>
    <submittedName>
        <fullName evidence="1">Heat shock protein Hsp90</fullName>
    </submittedName>
</protein>
<dbReference type="EMBL" id="MU117978">
    <property type="protein sequence ID" value="KAF9651156.1"/>
    <property type="molecule type" value="Genomic_DNA"/>
</dbReference>
<keyword evidence="1" id="KW-0346">Stress response</keyword>
<keyword evidence="2" id="KW-1185">Reference proteome</keyword>
<organism evidence="1 2">
    <name type="scientific">Thelephora ganbajun</name>
    <name type="common">Ganba fungus</name>
    <dbReference type="NCBI Taxonomy" id="370292"/>
    <lineage>
        <taxon>Eukaryota</taxon>
        <taxon>Fungi</taxon>
        <taxon>Dikarya</taxon>
        <taxon>Basidiomycota</taxon>
        <taxon>Agaricomycotina</taxon>
        <taxon>Agaricomycetes</taxon>
        <taxon>Thelephorales</taxon>
        <taxon>Thelephoraceae</taxon>
        <taxon>Thelephora</taxon>
    </lineage>
</organism>
<reference evidence="1" key="2">
    <citation type="journal article" date="2020" name="Nat. Commun.">
        <title>Large-scale genome sequencing of mycorrhizal fungi provides insights into the early evolution of symbiotic traits.</title>
        <authorList>
            <person name="Miyauchi S."/>
            <person name="Kiss E."/>
            <person name="Kuo A."/>
            <person name="Drula E."/>
            <person name="Kohler A."/>
            <person name="Sanchez-Garcia M."/>
            <person name="Morin E."/>
            <person name="Andreopoulos B."/>
            <person name="Barry K.W."/>
            <person name="Bonito G."/>
            <person name="Buee M."/>
            <person name="Carver A."/>
            <person name="Chen C."/>
            <person name="Cichocki N."/>
            <person name="Clum A."/>
            <person name="Culley D."/>
            <person name="Crous P.W."/>
            <person name="Fauchery L."/>
            <person name="Girlanda M."/>
            <person name="Hayes R.D."/>
            <person name="Keri Z."/>
            <person name="LaButti K."/>
            <person name="Lipzen A."/>
            <person name="Lombard V."/>
            <person name="Magnuson J."/>
            <person name="Maillard F."/>
            <person name="Murat C."/>
            <person name="Nolan M."/>
            <person name="Ohm R.A."/>
            <person name="Pangilinan J."/>
            <person name="Pereira M.F."/>
            <person name="Perotto S."/>
            <person name="Peter M."/>
            <person name="Pfister S."/>
            <person name="Riley R."/>
            <person name="Sitrit Y."/>
            <person name="Stielow J.B."/>
            <person name="Szollosi G."/>
            <person name="Zifcakova L."/>
            <person name="Stursova M."/>
            <person name="Spatafora J.W."/>
            <person name="Tedersoo L."/>
            <person name="Vaario L.M."/>
            <person name="Yamada A."/>
            <person name="Yan M."/>
            <person name="Wang P."/>
            <person name="Xu J."/>
            <person name="Bruns T."/>
            <person name="Baldrian P."/>
            <person name="Vilgalys R."/>
            <person name="Dunand C."/>
            <person name="Henrissat B."/>
            <person name="Grigoriev I.V."/>
            <person name="Hibbett D."/>
            <person name="Nagy L.G."/>
            <person name="Martin F.M."/>
        </authorList>
    </citation>
    <scope>NUCLEOTIDE SEQUENCE</scope>
    <source>
        <strain evidence="1">P2</strain>
    </source>
</reference>
<sequence length="802" mass="91097">MRILFSLLLLSLTFVSAVSAQDADDTQKTKFDYQSDVTRLRKIVINSLYSHRDVWLRELISNSNDALEKFRLTSLTKKGFGNDDPLNITVKAIRDEDEKGGKIIITDTGIGMSKDELAANLGTLAKSGTTEFLNRAENADTTTGTGNLIGAFGVGFYSSFLVADRVYVASRPPRSKEIPEPEQWVFSSSSDESSFEIYPDPRGATLGQGTEITLIMKPDAVKYLSTNVLTELIDKHSAFSSTFPIYLFTQKTEEVPVEEDEPTKEPETVSEPEKENIIDLDDDEALIEDVPTEEEEKPEELVVPKTKTITVDEWVHANSHPPIWTRDPKDVTEVEYLDFYRSTFKDYRKPIGWHHFSGDAAGTSFKGIIFLPEKIEDAHWQQTGPLEQKDIRLMVKHVFITSEFGSDRLPKWASWVRVIIDADDLPLNVSRETLQSSKFIKQMKGIILRHLLILFNRLATDDLEKWALVTKHYGMIFKFGAVEDTKNRDRLINLVRFETTQRQNITLDQYVENKRKGQSQIFYMADSGKTTEQIKRSVFVEKLEARGYEVLLFTEPLDEVLVNTLRKHKKLPFQDVAKAGLKFGDEDGEEEDSKEAQKKLEEKFKPLIEWLKEETKDVVRDVVISNRLVTSACAVVAEALGYTANVERLMNAAHNQEKSEAVEFLKKLRTLEINPKSPLIEGLLARVEGLNNGEEKDAEFEKELKEVASILIDGALVRSGFQVHDSNEFFIRVDRVLRRSLGVSETARAKVDVKPAPEVDPTEPEEEVPESPQYFSDDMFSDSFMKPMVLDKDTGENIHDEL</sequence>
<accession>A0ACB6ZNB3</accession>